<evidence type="ECO:0000313" key="1">
    <source>
        <dbReference type="EMBL" id="MFC0470044.1"/>
    </source>
</evidence>
<organism evidence="1 2">
    <name type="scientific">Halalkalibacter kiskunsagensis</name>
    <dbReference type="NCBI Taxonomy" id="1548599"/>
    <lineage>
        <taxon>Bacteria</taxon>
        <taxon>Bacillati</taxon>
        <taxon>Bacillota</taxon>
        <taxon>Bacilli</taxon>
        <taxon>Bacillales</taxon>
        <taxon>Bacillaceae</taxon>
        <taxon>Halalkalibacter</taxon>
    </lineage>
</organism>
<accession>A0ABV6K9Q8</accession>
<dbReference type="RefSeq" id="WP_390183790.1">
    <property type="nucleotide sequence ID" value="NZ_JAXBLX010000016.1"/>
</dbReference>
<gene>
    <name evidence="1" type="ORF">ACFFHM_05770</name>
</gene>
<keyword evidence="2" id="KW-1185">Reference proteome</keyword>
<dbReference type="Proteomes" id="UP001589838">
    <property type="component" value="Unassembled WGS sequence"/>
</dbReference>
<protein>
    <submittedName>
        <fullName evidence="1">Uncharacterized protein</fullName>
    </submittedName>
</protein>
<reference evidence="1 2" key="1">
    <citation type="submission" date="2024-09" db="EMBL/GenBank/DDBJ databases">
        <authorList>
            <person name="Sun Q."/>
            <person name="Mori K."/>
        </authorList>
    </citation>
    <scope>NUCLEOTIDE SEQUENCE [LARGE SCALE GENOMIC DNA]</scope>
    <source>
        <strain evidence="1 2">NCAIM B.02610</strain>
    </source>
</reference>
<dbReference type="EMBL" id="JBHLUX010000017">
    <property type="protein sequence ID" value="MFC0470044.1"/>
    <property type="molecule type" value="Genomic_DNA"/>
</dbReference>
<name>A0ABV6K9Q8_9BACI</name>
<comment type="caution">
    <text evidence="1">The sequence shown here is derived from an EMBL/GenBank/DDBJ whole genome shotgun (WGS) entry which is preliminary data.</text>
</comment>
<proteinExistence type="predicted"/>
<sequence>MAFNLPIITTPIFGVKEQVVENQNALFYKPGNVIQ</sequence>
<evidence type="ECO:0000313" key="2">
    <source>
        <dbReference type="Proteomes" id="UP001589838"/>
    </source>
</evidence>